<reference evidence="2 3" key="1">
    <citation type="journal article" date="2019" name="Sci. Rep.">
        <title>A high-quality genome of Eragrostis curvula grass provides insights into Poaceae evolution and supports new strategies to enhance forage quality.</title>
        <authorList>
            <person name="Carballo J."/>
            <person name="Santos B.A.C.M."/>
            <person name="Zappacosta D."/>
            <person name="Garbus I."/>
            <person name="Selva J.P."/>
            <person name="Gallo C.A."/>
            <person name="Diaz A."/>
            <person name="Albertini E."/>
            <person name="Caccamo M."/>
            <person name="Echenique V."/>
        </authorList>
    </citation>
    <scope>NUCLEOTIDE SEQUENCE [LARGE SCALE GENOMIC DNA]</scope>
    <source>
        <strain evidence="3">cv. Victoria</strain>
        <tissue evidence="2">Leaf</tissue>
    </source>
</reference>
<dbReference type="AlphaFoldDB" id="A0A5J9VAD3"/>
<dbReference type="PANTHER" id="PTHR46610">
    <property type="entry name" value="OS05G0181300 PROTEIN"/>
    <property type="match status" value="1"/>
</dbReference>
<dbReference type="Pfam" id="PF20100">
    <property type="entry name" value="DUF6490"/>
    <property type="match status" value="1"/>
</dbReference>
<dbReference type="EMBL" id="RWGY01000011">
    <property type="protein sequence ID" value="TVU33079.1"/>
    <property type="molecule type" value="Genomic_DNA"/>
</dbReference>
<keyword evidence="1" id="KW-0472">Membrane</keyword>
<accession>A0A5J9VAD3</accession>
<protein>
    <submittedName>
        <fullName evidence="2">Uncharacterized protein</fullName>
    </submittedName>
</protein>
<evidence type="ECO:0000256" key="1">
    <source>
        <dbReference type="SAM" id="Phobius"/>
    </source>
</evidence>
<name>A0A5J9VAD3_9POAL</name>
<keyword evidence="1" id="KW-1133">Transmembrane helix</keyword>
<sequence length="237" mass="26063">MKVVIEMATPRYSTSFFYKRLHTAPCKDHQTPQQRLFLALSSAAAYLADKELFRWGAVDCHRPSATHPPESLLHSPFVISMAAAPIAAAVTKPATDHAGHPLLADEANNAEGEEPRNPGWTVPWLTILGFAFLTFNSVMAIIRSQGDTMAIVFVGFSYADLVLLFACLRMYERAPAGSSTRGQLKVAVWILTTLLTFTFSYKVAAVMPPPVALVVWLMAFATVAGGFFAFFLYKEKN</sequence>
<feature type="transmembrane region" description="Helical" evidence="1">
    <location>
        <begin position="148"/>
        <end position="171"/>
    </location>
</feature>
<feature type="non-terminal residue" evidence="2">
    <location>
        <position position="1"/>
    </location>
</feature>
<evidence type="ECO:0000313" key="3">
    <source>
        <dbReference type="Proteomes" id="UP000324897"/>
    </source>
</evidence>
<evidence type="ECO:0000313" key="2">
    <source>
        <dbReference type="EMBL" id="TVU33079.1"/>
    </source>
</evidence>
<feature type="transmembrane region" description="Helical" evidence="1">
    <location>
        <begin position="183"/>
        <end position="201"/>
    </location>
</feature>
<feature type="transmembrane region" description="Helical" evidence="1">
    <location>
        <begin position="213"/>
        <end position="233"/>
    </location>
</feature>
<feature type="transmembrane region" description="Helical" evidence="1">
    <location>
        <begin position="122"/>
        <end position="142"/>
    </location>
</feature>
<organism evidence="2 3">
    <name type="scientific">Eragrostis curvula</name>
    <name type="common">weeping love grass</name>
    <dbReference type="NCBI Taxonomy" id="38414"/>
    <lineage>
        <taxon>Eukaryota</taxon>
        <taxon>Viridiplantae</taxon>
        <taxon>Streptophyta</taxon>
        <taxon>Embryophyta</taxon>
        <taxon>Tracheophyta</taxon>
        <taxon>Spermatophyta</taxon>
        <taxon>Magnoliopsida</taxon>
        <taxon>Liliopsida</taxon>
        <taxon>Poales</taxon>
        <taxon>Poaceae</taxon>
        <taxon>PACMAD clade</taxon>
        <taxon>Chloridoideae</taxon>
        <taxon>Eragrostideae</taxon>
        <taxon>Eragrostidinae</taxon>
        <taxon>Eragrostis</taxon>
    </lineage>
</organism>
<comment type="caution">
    <text evidence="2">The sequence shown here is derived from an EMBL/GenBank/DDBJ whole genome shotgun (WGS) entry which is preliminary data.</text>
</comment>
<gene>
    <name evidence="2" type="ORF">EJB05_24864</name>
</gene>
<dbReference type="Proteomes" id="UP000324897">
    <property type="component" value="Chromosome 1"/>
</dbReference>
<keyword evidence="1" id="KW-0812">Transmembrane</keyword>
<dbReference type="Gramene" id="TVU33079">
    <property type="protein sequence ID" value="TVU33079"/>
    <property type="gene ID" value="EJB05_24864"/>
</dbReference>
<dbReference type="PANTHER" id="PTHR46610:SF27">
    <property type="entry name" value="PGG DOMAIN-CONTAINING PROTEIN"/>
    <property type="match status" value="1"/>
</dbReference>
<keyword evidence="3" id="KW-1185">Reference proteome</keyword>
<dbReference type="InterPro" id="IPR045501">
    <property type="entry name" value="DUF6490"/>
</dbReference>
<proteinExistence type="predicted"/>